<name>A0A642VCR4_9ASCO</name>
<dbReference type="CDD" id="cd18888">
    <property type="entry name" value="NUDIX_ADPRase_Nudt5"/>
    <property type="match status" value="1"/>
</dbReference>
<dbReference type="GO" id="GO:0005829">
    <property type="term" value="C:cytosol"/>
    <property type="evidence" value="ECO:0007669"/>
    <property type="project" value="TreeGrafter"/>
</dbReference>
<evidence type="ECO:0000313" key="4">
    <source>
        <dbReference type="Proteomes" id="UP000761534"/>
    </source>
</evidence>
<evidence type="ECO:0000259" key="2">
    <source>
        <dbReference type="PROSITE" id="PS51462"/>
    </source>
</evidence>
<dbReference type="InterPro" id="IPR015797">
    <property type="entry name" value="NUDIX_hydrolase-like_dom_sf"/>
</dbReference>
<dbReference type="SUPFAM" id="SSF55811">
    <property type="entry name" value="Nudix"/>
    <property type="match status" value="1"/>
</dbReference>
<dbReference type="OrthoDB" id="10249920at2759"/>
<sequence>MASPSANPNPVVVSLASFEVRGSVYFFRLAEPWVCRGWPHVNPNPQLVFWVQIPLGHHCRGWGTSTKPHRASPKVVFWGHAPRPPGLASLEAMGCGLFYSSEPRRAMGVQGASPLQNLTHNWFFWGTPPDPQGSLREVMGSVMFFLFVEASQSHGSAGGWPLANPNPQLVFWDTLPGLSSLKTKGSGLLFLFVEVSQIYASAGGWPPANVVGMAGAQVQNPLSSKKSNVVGIVVLLREQFRPPVEGVCIELPAGLLDPNESIETCAERELLEETGYVGKAVKVGPVMFSDPGFCNTNLQLVHVKVDLTDPRNQNPKPQLEDGEFIECFSVPLKDFPNKMLELAKEGYKLDARVQNIADGLMLAQEL</sequence>
<protein>
    <recommendedName>
        <fullName evidence="2">Nudix hydrolase domain-containing protein</fullName>
    </recommendedName>
</protein>
<evidence type="ECO:0000313" key="3">
    <source>
        <dbReference type="EMBL" id="KAA8916975.1"/>
    </source>
</evidence>
<feature type="domain" description="Nudix hydrolase" evidence="2">
    <location>
        <begin position="205"/>
        <end position="353"/>
    </location>
</feature>
<keyword evidence="4" id="KW-1185">Reference proteome</keyword>
<dbReference type="GO" id="GO:0006753">
    <property type="term" value="P:nucleoside phosphate metabolic process"/>
    <property type="evidence" value="ECO:0007669"/>
    <property type="project" value="TreeGrafter"/>
</dbReference>
<evidence type="ECO:0000256" key="1">
    <source>
        <dbReference type="ARBA" id="ARBA00022801"/>
    </source>
</evidence>
<dbReference type="PANTHER" id="PTHR11839">
    <property type="entry name" value="UDP/ADP-SUGAR PYROPHOSPHATASE"/>
    <property type="match status" value="1"/>
</dbReference>
<proteinExistence type="predicted"/>
<dbReference type="VEuPathDB" id="FungiDB:TRICI_000873"/>
<comment type="caution">
    <text evidence="3">The sequence shown here is derived from an EMBL/GenBank/DDBJ whole genome shotgun (WGS) entry which is preliminary data.</text>
</comment>
<dbReference type="GO" id="GO:0005634">
    <property type="term" value="C:nucleus"/>
    <property type="evidence" value="ECO:0007669"/>
    <property type="project" value="TreeGrafter"/>
</dbReference>
<dbReference type="Gene3D" id="3.90.79.10">
    <property type="entry name" value="Nucleoside Triphosphate Pyrophosphohydrolase"/>
    <property type="match status" value="1"/>
</dbReference>
<gene>
    <name evidence="3" type="ORF">TRICI_000873</name>
</gene>
<dbReference type="AlphaFoldDB" id="A0A642VCR4"/>
<keyword evidence="1" id="KW-0378">Hydrolase</keyword>
<dbReference type="Proteomes" id="UP000761534">
    <property type="component" value="Unassembled WGS sequence"/>
</dbReference>
<reference evidence="3" key="1">
    <citation type="journal article" date="2019" name="G3 (Bethesda)">
        <title>Genome Assemblies of Two Rare Opportunistic Yeast Pathogens: Diutina rugosa (syn. Candida rugosa) and Trichomonascus ciferrii (syn. Candida ciferrii).</title>
        <authorList>
            <person name="Mixao V."/>
            <person name="Saus E."/>
            <person name="Hansen A.P."/>
            <person name="Lass-Florl C."/>
            <person name="Gabaldon T."/>
        </authorList>
    </citation>
    <scope>NUCLEOTIDE SEQUENCE</scope>
    <source>
        <strain evidence="3">CBS 4856</strain>
    </source>
</reference>
<dbReference type="PANTHER" id="PTHR11839:SF1">
    <property type="entry name" value="ADP-SUGAR PYROPHOSPHATASE"/>
    <property type="match status" value="1"/>
</dbReference>
<accession>A0A642VCR4</accession>
<dbReference type="InterPro" id="IPR020084">
    <property type="entry name" value="NUDIX_hydrolase_CS"/>
</dbReference>
<dbReference type="EMBL" id="SWFS01000075">
    <property type="protein sequence ID" value="KAA8916975.1"/>
    <property type="molecule type" value="Genomic_DNA"/>
</dbReference>
<organism evidence="3 4">
    <name type="scientific">Trichomonascus ciferrii</name>
    <dbReference type="NCBI Taxonomy" id="44093"/>
    <lineage>
        <taxon>Eukaryota</taxon>
        <taxon>Fungi</taxon>
        <taxon>Dikarya</taxon>
        <taxon>Ascomycota</taxon>
        <taxon>Saccharomycotina</taxon>
        <taxon>Dipodascomycetes</taxon>
        <taxon>Dipodascales</taxon>
        <taxon>Trichomonascaceae</taxon>
        <taxon>Trichomonascus</taxon>
        <taxon>Trichomonascus ciferrii complex</taxon>
    </lineage>
</organism>
<dbReference type="Pfam" id="PF00293">
    <property type="entry name" value="NUDIX"/>
    <property type="match status" value="1"/>
</dbReference>
<dbReference type="GO" id="GO:0047631">
    <property type="term" value="F:ADP-ribose diphosphatase activity"/>
    <property type="evidence" value="ECO:0007669"/>
    <property type="project" value="TreeGrafter"/>
</dbReference>
<dbReference type="PROSITE" id="PS00893">
    <property type="entry name" value="NUDIX_BOX"/>
    <property type="match status" value="1"/>
</dbReference>
<dbReference type="PROSITE" id="PS51462">
    <property type="entry name" value="NUDIX"/>
    <property type="match status" value="1"/>
</dbReference>
<dbReference type="GO" id="GO:0019693">
    <property type="term" value="P:ribose phosphate metabolic process"/>
    <property type="evidence" value="ECO:0007669"/>
    <property type="project" value="TreeGrafter"/>
</dbReference>
<dbReference type="InterPro" id="IPR000086">
    <property type="entry name" value="NUDIX_hydrolase_dom"/>
</dbReference>